<sequence length="79" mass="8714">MGNHMGRPAALLIARIDRRPVSTNAAHFSCPPPSPCIIISMQLLNFQENTLTWTDGNLRASTRVLLSPLEENSSLDEIL</sequence>
<name>E9FSN9_DAPPU</name>
<reference evidence="1 2" key="1">
    <citation type="journal article" date="2011" name="Science">
        <title>The ecoresponsive genome of Daphnia pulex.</title>
        <authorList>
            <person name="Colbourne J.K."/>
            <person name="Pfrender M.E."/>
            <person name="Gilbert D."/>
            <person name="Thomas W.K."/>
            <person name="Tucker A."/>
            <person name="Oakley T.H."/>
            <person name="Tokishita S."/>
            <person name="Aerts A."/>
            <person name="Arnold G.J."/>
            <person name="Basu M.K."/>
            <person name="Bauer D.J."/>
            <person name="Caceres C.E."/>
            <person name="Carmel L."/>
            <person name="Casola C."/>
            <person name="Choi J.H."/>
            <person name="Detter J.C."/>
            <person name="Dong Q."/>
            <person name="Dusheyko S."/>
            <person name="Eads B.D."/>
            <person name="Frohlich T."/>
            <person name="Geiler-Samerotte K.A."/>
            <person name="Gerlach D."/>
            <person name="Hatcher P."/>
            <person name="Jogdeo S."/>
            <person name="Krijgsveld J."/>
            <person name="Kriventseva E.V."/>
            <person name="Kultz D."/>
            <person name="Laforsch C."/>
            <person name="Lindquist E."/>
            <person name="Lopez J."/>
            <person name="Manak J.R."/>
            <person name="Muller J."/>
            <person name="Pangilinan J."/>
            <person name="Patwardhan R.P."/>
            <person name="Pitluck S."/>
            <person name="Pritham E.J."/>
            <person name="Rechtsteiner A."/>
            <person name="Rho M."/>
            <person name="Rogozin I.B."/>
            <person name="Sakarya O."/>
            <person name="Salamov A."/>
            <person name="Schaack S."/>
            <person name="Shapiro H."/>
            <person name="Shiga Y."/>
            <person name="Skalitzky C."/>
            <person name="Smith Z."/>
            <person name="Souvorov A."/>
            <person name="Sung W."/>
            <person name="Tang Z."/>
            <person name="Tsuchiya D."/>
            <person name="Tu H."/>
            <person name="Vos H."/>
            <person name="Wang M."/>
            <person name="Wolf Y.I."/>
            <person name="Yamagata H."/>
            <person name="Yamada T."/>
            <person name="Ye Y."/>
            <person name="Shaw J.R."/>
            <person name="Andrews J."/>
            <person name="Crease T.J."/>
            <person name="Tang H."/>
            <person name="Lucas S.M."/>
            <person name="Robertson H.M."/>
            <person name="Bork P."/>
            <person name="Koonin E.V."/>
            <person name="Zdobnov E.M."/>
            <person name="Grigoriev I.V."/>
            <person name="Lynch M."/>
            <person name="Boore J.L."/>
        </authorList>
    </citation>
    <scope>NUCLEOTIDE SEQUENCE [LARGE SCALE GENOMIC DNA]</scope>
</reference>
<dbReference type="KEGG" id="dpx:DAPPUDRAFT_232909"/>
<dbReference type="Proteomes" id="UP000000305">
    <property type="component" value="Unassembled WGS sequence"/>
</dbReference>
<dbReference type="InParanoid" id="E9FSN9"/>
<evidence type="ECO:0000313" key="2">
    <source>
        <dbReference type="Proteomes" id="UP000000305"/>
    </source>
</evidence>
<protein>
    <submittedName>
        <fullName evidence="1">Uncharacterized protein</fullName>
    </submittedName>
</protein>
<dbReference type="EMBL" id="GL732524">
    <property type="protein sequence ID" value="EFX89233.1"/>
    <property type="molecule type" value="Genomic_DNA"/>
</dbReference>
<proteinExistence type="predicted"/>
<organism evidence="1 2">
    <name type="scientific">Daphnia pulex</name>
    <name type="common">Water flea</name>
    <dbReference type="NCBI Taxonomy" id="6669"/>
    <lineage>
        <taxon>Eukaryota</taxon>
        <taxon>Metazoa</taxon>
        <taxon>Ecdysozoa</taxon>
        <taxon>Arthropoda</taxon>
        <taxon>Crustacea</taxon>
        <taxon>Branchiopoda</taxon>
        <taxon>Diplostraca</taxon>
        <taxon>Cladocera</taxon>
        <taxon>Anomopoda</taxon>
        <taxon>Daphniidae</taxon>
        <taxon>Daphnia</taxon>
    </lineage>
</organism>
<accession>E9FSN9</accession>
<dbReference type="HOGENOM" id="CLU_2608436_0_0_1"/>
<evidence type="ECO:0000313" key="1">
    <source>
        <dbReference type="EMBL" id="EFX89233.1"/>
    </source>
</evidence>
<gene>
    <name evidence="1" type="ORF">DAPPUDRAFT_232909</name>
</gene>
<dbReference type="AlphaFoldDB" id="E9FSN9"/>
<keyword evidence="2" id="KW-1185">Reference proteome</keyword>